<keyword evidence="1" id="KW-0479">Metal-binding</keyword>
<feature type="compositionally biased region" description="Basic and acidic residues" evidence="2">
    <location>
        <begin position="51"/>
        <end position="65"/>
    </location>
</feature>
<dbReference type="GO" id="GO:0008270">
    <property type="term" value="F:zinc ion binding"/>
    <property type="evidence" value="ECO:0007669"/>
    <property type="project" value="UniProtKB-KW"/>
</dbReference>
<comment type="caution">
    <text evidence="4">The sequence shown here is derived from an EMBL/GenBank/DDBJ whole genome shotgun (WGS) entry which is preliminary data.</text>
</comment>
<sequence>MPMVENNSETELTQQRAVESITQQPGSEEDTTAPTQEATGSEGSATLLAEASKKNPEEGAADDGKNTAAGGSLSSADIPSDAKLLELGFPTKVGHYCHVCDAVIKSYALYYLHMHNLHRLEKRFQCIVTACSQTFTCPNAFQRHSLRHNQKSDSFCSMCDMVFDDNEHLQDHFLSAEHANKYMRVQEKYNRSEPRNYRCRVCHSWFGLFATFCENTWRPKVTSTSASIVVCSSSSQGLVVTTSKVYTQSLPISARWVPFRSQ</sequence>
<dbReference type="VEuPathDB" id="VectorBase:RSAN_032238"/>
<accession>A0A9D4YR29</accession>
<feature type="domain" description="C2H2-type" evidence="3">
    <location>
        <begin position="124"/>
        <end position="153"/>
    </location>
</feature>
<evidence type="ECO:0000313" key="5">
    <source>
        <dbReference type="Proteomes" id="UP000821837"/>
    </source>
</evidence>
<dbReference type="PROSITE" id="PS00028">
    <property type="entry name" value="ZINC_FINGER_C2H2_1"/>
    <property type="match status" value="2"/>
</dbReference>
<dbReference type="SUPFAM" id="SSF57667">
    <property type="entry name" value="beta-beta-alpha zinc fingers"/>
    <property type="match status" value="1"/>
</dbReference>
<dbReference type="Proteomes" id="UP000821837">
    <property type="component" value="Unassembled WGS sequence"/>
</dbReference>
<dbReference type="AlphaFoldDB" id="A0A9D4YR29"/>
<keyword evidence="1" id="KW-0862">Zinc</keyword>
<protein>
    <recommendedName>
        <fullName evidence="3">C2H2-type domain-containing protein</fullName>
    </recommendedName>
</protein>
<evidence type="ECO:0000259" key="3">
    <source>
        <dbReference type="PROSITE" id="PS50157"/>
    </source>
</evidence>
<evidence type="ECO:0000256" key="1">
    <source>
        <dbReference type="PROSITE-ProRule" id="PRU00042"/>
    </source>
</evidence>
<feature type="region of interest" description="Disordered" evidence="2">
    <location>
        <begin position="1"/>
        <end position="75"/>
    </location>
</feature>
<dbReference type="EMBL" id="JABSTV010001119">
    <property type="protein sequence ID" value="KAH7985022.1"/>
    <property type="molecule type" value="Genomic_DNA"/>
</dbReference>
<dbReference type="Gene3D" id="3.30.160.60">
    <property type="entry name" value="Classic Zinc Finger"/>
    <property type="match status" value="1"/>
</dbReference>
<reference evidence="4" key="2">
    <citation type="submission" date="2021-09" db="EMBL/GenBank/DDBJ databases">
        <authorList>
            <person name="Jia N."/>
            <person name="Wang J."/>
            <person name="Shi W."/>
            <person name="Du L."/>
            <person name="Sun Y."/>
            <person name="Zhan W."/>
            <person name="Jiang J."/>
            <person name="Wang Q."/>
            <person name="Zhang B."/>
            <person name="Ji P."/>
            <person name="Sakyi L.B."/>
            <person name="Cui X."/>
            <person name="Yuan T."/>
            <person name="Jiang B."/>
            <person name="Yang W."/>
            <person name="Lam T.T.-Y."/>
            <person name="Chang Q."/>
            <person name="Ding S."/>
            <person name="Wang X."/>
            <person name="Zhu J."/>
            <person name="Ruan X."/>
            <person name="Zhao L."/>
            <person name="Wei J."/>
            <person name="Que T."/>
            <person name="Du C."/>
            <person name="Cheng J."/>
            <person name="Dai P."/>
            <person name="Han X."/>
            <person name="Huang E."/>
            <person name="Gao Y."/>
            <person name="Liu J."/>
            <person name="Shao H."/>
            <person name="Ye R."/>
            <person name="Li L."/>
            <person name="Wei W."/>
            <person name="Wang X."/>
            <person name="Wang C."/>
            <person name="Huo Q."/>
            <person name="Li W."/>
            <person name="Guo W."/>
            <person name="Chen H."/>
            <person name="Chen S."/>
            <person name="Zhou L."/>
            <person name="Zhou L."/>
            <person name="Ni X."/>
            <person name="Tian J."/>
            <person name="Zhou Y."/>
            <person name="Sheng Y."/>
            <person name="Liu T."/>
            <person name="Pan Y."/>
            <person name="Xia L."/>
            <person name="Li J."/>
            <person name="Zhao F."/>
            <person name="Cao W."/>
        </authorList>
    </citation>
    <scope>NUCLEOTIDE SEQUENCE</scope>
    <source>
        <strain evidence="4">Rsan-2018</strain>
        <tissue evidence="4">Larvae</tissue>
    </source>
</reference>
<proteinExistence type="predicted"/>
<keyword evidence="1" id="KW-0863">Zinc-finger</keyword>
<name>A0A9D4YR29_RHISA</name>
<dbReference type="SMART" id="SM00355">
    <property type="entry name" value="ZnF_C2H2"/>
    <property type="match status" value="3"/>
</dbReference>
<organism evidence="4 5">
    <name type="scientific">Rhipicephalus sanguineus</name>
    <name type="common">Brown dog tick</name>
    <name type="synonym">Ixodes sanguineus</name>
    <dbReference type="NCBI Taxonomy" id="34632"/>
    <lineage>
        <taxon>Eukaryota</taxon>
        <taxon>Metazoa</taxon>
        <taxon>Ecdysozoa</taxon>
        <taxon>Arthropoda</taxon>
        <taxon>Chelicerata</taxon>
        <taxon>Arachnida</taxon>
        <taxon>Acari</taxon>
        <taxon>Parasitiformes</taxon>
        <taxon>Ixodida</taxon>
        <taxon>Ixodoidea</taxon>
        <taxon>Ixodidae</taxon>
        <taxon>Rhipicephalinae</taxon>
        <taxon>Rhipicephalus</taxon>
        <taxon>Rhipicephalus</taxon>
    </lineage>
</organism>
<reference evidence="4" key="1">
    <citation type="journal article" date="2020" name="Cell">
        <title>Large-Scale Comparative Analyses of Tick Genomes Elucidate Their Genetic Diversity and Vector Capacities.</title>
        <authorList>
            <consortium name="Tick Genome and Microbiome Consortium (TIGMIC)"/>
            <person name="Jia N."/>
            <person name="Wang J."/>
            <person name="Shi W."/>
            <person name="Du L."/>
            <person name="Sun Y."/>
            <person name="Zhan W."/>
            <person name="Jiang J.F."/>
            <person name="Wang Q."/>
            <person name="Zhang B."/>
            <person name="Ji P."/>
            <person name="Bell-Sakyi L."/>
            <person name="Cui X.M."/>
            <person name="Yuan T.T."/>
            <person name="Jiang B.G."/>
            <person name="Yang W.F."/>
            <person name="Lam T.T."/>
            <person name="Chang Q.C."/>
            <person name="Ding S.J."/>
            <person name="Wang X.J."/>
            <person name="Zhu J.G."/>
            <person name="Ruan X.D."/>
            <person name="Zhao L."/>
            <person name="Wei J.T."/>
            <person name="Ye R.Z."/>
            <person name="Que T.C."/>
            <person name="Du C.H."/>
            <person name="Zhou Y.H."/>
            <person name="Cheng J.X."/>
            <person name="Dai P.F."/>
            <person name="Guo W.B."/>
            <person name="Han X.H."/>
            <person name="Huang E.J."/>
            <person name="Li L.F."/>
            <person name="Wei W."/>
            <person name="Gao Y.C."/>
            <person name="Liu J.Z."/>
            <person name="Shao H.Z."/>
            <person name="Wang X."/>
            <person name="Wang C.C."/>
            <person name="Yang T.C."/>
            <person name="Huo Q.B."/>
            <person name="Li W."/>
            <person name="Chen H.Y."/>
            <person name="Chen S.E."/>
            <person name="Zhou L.G."/>
            <person name="Ni X.B."/>
            <person name="Tian J.H."/>
            <person name="Sheng Y."/>
            <person name="Liu T."/>
            <person name="Pan Y.S."/>
            <person name="Xia L.Y."/>
            <person name="Li J."/>
            <person name="Zhao F."/>
            <person name="Cao W.C."/>
        </authorList>
    </citation>
    <scope>NUCLEOTIDE SEQUENCE</scope>
    <source>
        <strain evidence="4">Rsan-2018</strain>
    </source>
</reference>
<keyword evidence="5" id="KW-1185">Reference proteome</keyword>
<evidence type="ECO:0000313" key="4">
    <source>
        <dbReference type="EMBL" id="KAH7985022.1"/>
    </source>
</evidence>
<dbReference type="InterPro" id="IPR013087">
    <property type="entry name" value="Znf_C2H2_type"/>
</dbReference>
<feature type="compositionally biased region" description="Polar residues" evidence="2">
    <location>
        <begin position="1"/>
        <end position="44"/>
    </location>
</feature>
<evidence type="ECO:0000256" key="2">
    <source>
        <dbReference type="SAM" id="MobiDB-lite"/>
    </source>
</evidence>
<dbReference type="InterPro" id="IPR036236">
    <property type="entry name" value="Znf_C2H2_sf"/>
</dbReference>
<gene>
    <name evidence="4" type="ORF">HPB52_024359</name>
</gene>
<dbReference type="PROSITE" id="PS50157">
    <property type="entry name" value="ZINC_FINGER_C2H2_2"/>
    <property type="match status" value="1"/>
</dbReference>